<evidence type="ECO:0000256" key="13">
    <source>
        <dbReference type="ARBA" id="ARBA00023237"/>
    </source>
</evidence>
<evidence type="ECO:0000256" key="15">
    <source>
        <dbReference type="RuleBase" id="RU003357"/>
    </source>
</evidence>
<dbReference type="OrthoDB" id="9760333at2"/>
<dbReference type="SUPFAM" id="SSF56935">
    <property type="entry name" value="Porins"/>
    <property type="match status" value="1"/>
</dbReference>
<evidence type="ECO:0000256" key="4">
    <source>
        <dbReference type="ARBA" id="ARBA00022452"/>
    </source>
</evidence>
<dbReference type="GO" id="GO:0038023">
    <property type="term" value="F:signaling receptor activity"/>
    <property type="evidence" value="ECO:0007669"/>
    <property type="project" value="InterPro"/>
</dbReference>
<proteinExistence type="inferred from homology"/>
<dbReference type="InterPro" id="IPR010105">
    <property type="entry name" value="TonB_sidphr_rcpt"/>
</dbReference>
<feature type="domain" description="TonB-dependent receptor-like beta-barrel" evidence="16">
    <location>
        <begin position="276"/>
        <end position="677"/>
    </location>
</feature>
<keyword evidence="13 14" id="KW-0998">Cell outer membrane</keyword>
<evidence type="ECO:0000259" key="16">
    <source>
        <dbReference type="Pfam" id="PF00593"/>
    </source>
</evidence>
<evidence type="ECO:0000313" key="18">
    <source>
        <dbReference type="EMBL" id="PSJ62652.1"/>
    </source>
</evidence>
<dbReference type="NCBIfam" id="TIGR01783">
    <property type="entry name" value="TonB-siderophor"/>
    <property type="match status" value="1"/>
</dbReference>
<keyword evidence="9" id="KW-0406">Ion transport</keyword>
<evidence type="ECO:0000259" key="17">
    <source>
        <dbReference type="Pfam" id="PF07715"/>
    </source>
</evidence>
<keyword evidence="4 14" id="KW-1134">Transmembrane beta strand</keyword>
<keyword evidence="7" id="KW-0732">Signal</keyword>
<keyword evidence="11 14" id="KW-0472">Membrane</keyword>
<dbReference type="InterPro" id="IPR012910">
    <property type="entry name" value="Plug_dom"/>
</dbReference>
<comment type="caution">
    <text evidence="18">The sequence shown here is derived from an EMBL/GenBank/DDBJ whole genome shotgun (WGS) entry which is preliminary data.</text>
</comment>
<evidence type="ECO:0000256" key="11">
    <source>
        <dbReference type="ARBA" id="ARBA00023136"/>
    </source>
</evidence>
<evidence type="ECO:0000256" key="8">
    <source>
        <dbReference type="ARBA" id="ARBA00023004"/>
    </source>
</evidence>
<dbReference type="GO" id="GO:0015344">
    <property type="term" value="F:siderophore uptake transmembrane transporter activity"/>
    <property type="evidence" value="ECO:0007669"/>
    <property type="project" value="TreeGrafter"/>
</dbReference>
<evidence type="ECO:0000256" key="10">
    <source>
        <dbReference type="ARBA" id="ARBA00023077"/>
    </source>
</evidence>
<dbReference type="InterPro" id="IPR036942">
    <property type="entry name" value="Beta-barrel_TonB_sf"/>
</dbReference>
<keyword evidence="8" id="KW-0408">Iron</keyword>
<dbReference type="PANTHER" id="PTHR32552:SF68">
    <property type="entry name" value="FERRICHROME OUTER MEMBRANE TRANSPORTER_PHAGE RECEPTOR"/>
    <property type="match status" value="1"/>
</dbReference>
<accession>A0A2P7SJH1</accession>
<evidence type="ECO:0000256" key="12">
    <source>
        <dbReference type="ARBA" id="ARBA00023170"/>
    </source>
</evidence>
<dbReference type="EMBL" id="PXYK01000006">
    <property type="protein sequence ID" value="PSJ62652.1"/>
    <property type="molecule type" value="Genomic_DNA"/>
</dbReference>
<evidence type="ECO:0000256" key="3">
    <source>
        <dbReference type="ARBA" id="ARBA00022448"/>
    </source>
</evidence>
<keyword evidence="19" id="KW-1185">Reference proteome</keyword>
<keyword evidence="5" id="KW-0410">Iron transport</keyword>
<evidence type="ECO:0000256" key="6">
    <source>
        <dbReference type="ARBA" id="ARBA00022692"/>
    </source>
</evidence>
<organism evidence="18 19">
    <name type="scientific">Kumtagia ephedrae</name>
    <dbReference type="NCBI Taxonomy" id="2116701"/>
    <lineage>
        <taxon>Bacteria</taxon>
        <taxon>Pseudomonadati</taxon>
        <taxon>Pseudomonadota</taxon>
        <taxon>Alphaproteobacteria</taxon>
        <taxon>Hyphomicrobiales</taxon>
        <taxon>Phyllobacteriaceae</taxon>
        <taxon>Kumtagia</taxon>
    </lineage>
</organism>
<dbReference type="InterPro" id="IPR037066">
    <property type="entry name" value="Plug_dom_sf"/>
</dbReference>
<evidence type="ECO:0000256" key="2">
    <source>
        <dbReference type="ARBA" id="ARBA00009810"/>
    </source>
</evidence>
<sequence>MSETRGFEVSFFGYRTGRAGLFAALSLPLTTAAVIAQEAPTVLQQITVESESDDTLVQDGYVAKQDRLGTKVDTPIVEIPQAISTVTQDQMEDQKPRTLNESLSYTASANPNSFGFDTRYDAFFLRGFPAHYNGMFRDGLRQYNSPSAWFKTEPYGIEGVTILKGPASSLYGISGPGGIVNVVTKRPKDEQFREIELLGGTYDRGQIGFDFSGPATENGALLYRLTGLGRLSNTELPGYPDDKAYFAPAITFKPDEDTKLTILGEISHSVTGGTAAFYNPAYGVVSDIYEGDPNYNDFTQTQGRIGYEFEHRVNDLLTLRQNLRFNAVDADLEYSGHYPSGSGLARYWGHYTEDMKNFVVDNMAQFEFDTGAASHTAVAGVDYGWSDYDAHSGVGYVSAEDTADAPVPYAGGQRMHNIGIYLHDQVEWNDFTLFASGRYDWVDTKSTAVDETESTQKDEAFSYRLGLSYRTEWGIIPYVNYSTSFSPNIGLVYDDVTSTVGRVARPTIGTQREIGVKYEVPDYNAVITAALFDIDQEDGVVFDASTGINKQRQLDLNSRGFEIEANASLDNGFSIIASYTHLRMKILNGAEGTDGKELSATPNDIFSLWGHYLFEDGTLAGLGLGAGIRYVGSSYGDDTNTFKNEARTFVDAAVSYDFGTKNPAWDGVMLQVNAKNLFDEQKPICSAGYCYKDEGRSVFGSLRYRF</sequence>
<keyword evidence="3 14" id="KW-0813">Transport</keyword>
<dbReference type="GO" id="GO:0009279">
    <property type="term" value="C:cell outer membrane"/>
    <property type="evidence" value="ECO:0007669"/>
    <property type="project" value="UniProtKB-SubCell"/>
</dbReference>
<evidence type="ECO:0000256" key="7">
    <source>
        <dbReference type="ARBA" id="ARBA00022729"/>
    </source>
</evidence>
<evidence type="ECO:0000313" key="19">
    <source>
        <dbReference type="Proteomes" id="UP000241229"/>
    </source>
</evidence>
<evidence type="ECO:0000256" key="1">
    <source>
        <dbReference type="ARBA" id="ARBA00004571"/>
    </source>
</evidence>
<dbReference type="PANTHER" id="PTHR32552">
    <property type="entry name" value="FERRICHROME IRON RECEPTOR-RELATED"/>
    <property type="match status" value="1"/>
</dbReference>
<reference evidence="18 19" key="1">
    <citation type="submission" date="2018-03" db="EMBL/GenBank/DDBJ databases">
        <title>The draft genome of Mesorhizobium sp. 6GN-30.</title>
        <authorList>
            <person name="Liu L."/>
            <person name="Li L."/>
            <person name="Wang T."/>
            <person name="Zhang X."/>
            <person name="Liang L."/>
        </authorList>
    </citation>
    <scope>NUCLEOTIDE SEQUENCE [LARGE SCALE GENOMIC DNA]</scope>
    <source>
        <strain evidence="18 19">6GN30</strain>
    </source>
</reference>
<dbReference type="PROSITE" id="PS52016">
    <property type="entry name" value="TONB_DEPENDENT_REC_3"/>
    <property type="match status" value="1"/>
</dbReference>
<comment type="subcellular location">
    <subcellularLocation>
        <location evidence="1 14">Cell outer membrane</location>
        <topology evidence="1 14">Multi-pass membrane protein</topology>
    </subcellularLocation>
</comment>
<feature type="domain" description="TonB-dependent receptor plug" evidence="17">
    <location>
        <begin position="77"/>
        <end position="179"/>
    </location>
</feature>
<dbReference type="NCBIfam" id="NF010650">
    <property type="entry name" value="PRK14049.1"/>
    <property type="match status" value="1"/>
</dbReference>
<dbReference type="Pfam" id="PF07715">
    <property type="entry name" value="Plug"/>
    <property type="match status" value="1"/>
</dbReference>
<evidence type="ECO:0000256" key="5">
    <source>
        <dbReference type="ARBA" id="ARBA00022496"/>
    </source>
</evidence>
<gene>
    <name evidence="18" type="ORF">C7I84_08635</name>
</gene>
<dbReference type="CDD" id="cd01347">
    <property type="entry name" value="ligand_gated_channel"/>
    <property type="match status" value="1"/>
</dbReference>
<dbReference type="AlphaFoldDB" id="A0A2P7SJH1"/>
<dbReference type="Gene3D" id="2.170.130.10">
    <property type="entry name" value="TonB-dependent receptor, plug domain"/>
    <property type="match status" value="1"/>
</dbReference>
<dbReference type="InterPro" id="IPR000531">
    <property type="entry name" value="Beta-barrel_TonB"/>
</dbReference>
<keyword evidence="6 14" id="KW-0812">Transmembrane</keyword>
<protein>
    <submittedName>
        <fullName evidence="18">TonB-dependent siderophore receptor</fullName>
    </submittedName>
</protein>
<dbReference type="InterPro" id="IPR039426">
    <property type="entry name" value="TonB-dep_rcpt-like"/>
</dbReference>
<name>A0A2P7SJH1_9HYPH</name>
<comment type="similarity">
    <text evidence="2 14 15">Belongs to the TonB-dependent receptor family.</text>
</comment>
<dbReference type="Proteomes" id="UP000241229">
    <property type="component" value="Unassembled WGS sequence"/>
</dbReference>
<dbReference type="GO" id="GO:0015891">
    <property type="term" value="P:siderophore transport"/>
    <property type="evidence" value="ECO:0007669"/>
    <property type="project" value="InterPro"/>
</dbReference>
<dbReference type="Gene3D" id="2.40.170.20">
    <property type="entry name" value="TonB-dependent receptor, beta-barrel domain"/>
    <property type="match status" value="1"/>
</dbReference>
<dbReference type="FunFam" id="2.170.130.10:FF:000001">
    <property type="entry name" value="Catecholate siderophore TonB-dependent receptor"/>
    <property type="match status" value="1"/>
</dbReference>
<keyword evidence="12 18" id="KW-0675">Receptor</keyword>
<evidence type="ECO:0000256" key="9">
    <source>
        <dbReference type="ARBA" id="ARBA00023065"/>
    </source>
</evidence>
<dbReference type="Pfam" id="PF00593">
    <property type="entry name" value="TonB_dep_Rec_b-barrel"/>
    <property type="match status" value="1"/>
</dbReference>
<evidence type="ECO:0000256" key="14">
    <source>
        <dbReference type="PROSITE-ProRule" id="PRU01360"/>
    </source>
</evidence>
<keyword evidence="10 15" id="KW-0798">TonB box</keyword>